<keyword evidence="2" id="KW-1185">Reference proteome</keyword>
<organism evidence="1 2">
    <name type="scientific">Digitaria exilis</name>
    <dbReference type="NCBI Taxonomy" id="1010633"/>
    <lineage>
        <taxon>Eukaryota</taxon>
        <taxon>Viridiplantae</taxon>
        <taxon>Streptophyta</taxon>
        <taxon>Embryophyta</taxon>
        <taxon>Tracheophyta</taxon>
        <taxon>Spermatophyta</taxon>
        <taxon>Magnoliopsida</taxon>
        <taxon>Liliopsida</taxon>
        <taxon>Poales</taxon>
        <taxon>Poaceae</taxon>
        <taxon>PACMAD clade</taxon>
        <taxon>Panicoideae</taxon>
        <taxon>Panicodae</taxon>
        <taxon>Paniceae</taxon>
        <taxon>Anthephorinae</taxon>
        <taxon>Digitaria</taxon>
    </lineage>
</organism>
<evidence type="ECO:0000313" key="1">
    <source>
        <dbReference type="EMBL" id="KAF8769035.1"/>
    </source>
</evidence>
<accession>A0A835FN61</accession>
<dbReference type="PANTHER" id="PTHR33538">
    <property type="entry name" value="PROTEIN GAMETE EXPRESSED 1"/>
    <property type="match status" value="1"/>
</dbReference>
<dbReference type="AlphaFoldDB" id="A0A835FN61"/>
<protein>
    <submittedName>
        <fullName evidence="1">Uncharacterized protein</fullName>
    </submittedName>
</protein>
<sequence>MRTRGDHPSHRVLRVPRAEVFVYNTERLVNDLTRTSKFAEEKLEVIDERFDQIIKEFISKVKDIISSIAIQEEYLAKTPKTMGKQISDVMVHSKPRQPPFTSCVEWSKAEAFTYNTERLVNDLTRASKFAEEKLEVIDERFNQIIKEFSIVKDDRYTRRPSSRDTEDHERAYQ</sequence>
<dbReference type="PANTHER" id="PTHR33538:SF2">
    <property type="entry name" value="PROTEIN GAMETE EXPRESSED 1"/>
    <property type="match status" value="1"/>
</dbReference>
<comment type="caution">
    <text evidence="1">The sequence shown here is derived from an EMBL/GenBank/DDBJ whole genome shotgun (WGS) entry which is preliminary data.</text>
</comment>
<proteinExistence type="predicted"/>
<dbReference type="EMBL" id="JACEFO010000473">
    <property type="protein sequence ID" value="KAF8769035.1"/>
    <property type="molecule type" value="Genomic_DNA"/>
</dbReference>
<reference evidence="1" key="1">
    <citation type="submission" date="2020-07" db="EMBL/GenBank/DDBJ databases">
        <title>Genome sequence and genetic diversity analysis of an under-domesticated orphan crop, white fonio (Digitaria exilis).</title>
        <authorList>
            <person name="Bennetzen J.L."/>
            <person name="Chen S."/>
            <person name="Ma X."/>
            <person name="Wang X."/>
            <person name="Yssel A.E.J."/>
            <person name="Chaluvadi S.R."/>
            <person name="Johnson M."/>
            <person name="Gangashetty P."/>
            <person name="Hamidou F."/>
            <person name="Sanogo M.D."/>
            <person name="Zwaenepoel A."/>
            <person name="Wallace J."/>
            <person name="Van De Peer Y."/>
            <person name="Van Deynze A."/>
        </authorList>
    </citation>
    <scope>NUCLEOTIDE SEQUENCE</scope>
    <source>
        <tissue evidence="1">Leaves</tissue>
    </source>
</reference>
<name>A0A835FN61_9POAL</name>
<evidence type="ECO:0000313" key="2">
    <source>
        <dbReference type="Proteomes" id="UP000636709"/>
    </source>
</evidence>
<dbReference type="Proteomes" id="UP000636709">
    <property type="component" value="Unassembled WGS sequence"/>
</dbReference>
<dbReference type="InterPro" id="IPR040346">
    <property type="entry name" value="GEX1/Brambleberry"/>
</dbReference>
<gene>
    <name evidence="1" type="ORF">HU200_007015</name>
</gene>